<evidence type="ECO:0000313" key="2">
    <source>
        <dbReference type="EMBL" id="KAJ8897585.1"/>
    </source>
</evidence>
<comment type="caution">
    <text evidence="2">The sequence shown here is derived from an EMBL/GenBank/DDBJ whole genome shotgun (WGS) entry which is preliminary data.</text>
</comment>
<dbReference type="Proteomes" id="UP001159363">
    <property type="component" value="Chromosome 1"/>
</dbReference>
<feature type="region of interest" description="Disordered" evidence="1">
    <location>
        <begin position="221"/>
        <end position="244"/>
    </location>
</feature>
<gene>
    <name evidence="2" type="ORF">PR048_002934</name>
</gene>
<dbReference type="EMBL" id="JARBHB010000001">
    <property type="protein sequence ID" value="KAJ8897585.1"/>
    <property type="molecule type" value="Genomic_DNA"/>
</dbReference>
<evidence type="ECO:0000313" key="3">
    <source>
        <dbReference type="Proteomes" id="UP001159363"/>
    </source>
</evidence>
<protein>
    <submittedName>
        <fullName evidence="2">Uncharacterized protein</fullName>
    </submittedName>
</protein>
<reference evidence="2 3" key="1">
    <citation type="submission" date="2023-02" db="EMBL/GenBank/DDBJ databases">
        <title>LHISI_Scaffold_Assembly.</title>
        <authorList>
            <person name="Stuart O.P."/>
            <person name="Cleave R."/>
            <person name="Magrath M.J.L."/>
            <person name="Mikheyev A.S."/>
        </authorList>
    </citation>
    <scope>NUCLEOTIDE SEQUENCE [LARGE SCALE GENOMIC DNA]</scope>
    <source>
        <strain evidence="2">Daus_M_001</strain>
        <tissue evidence="2">Leg muscle</tissue>
    </source>
</reference>
<organism evidence="2 3">
    <name type="scientific">Dryococelus australis</name>
    <dbReference type="NCBI Taxonomy" id="614101"/>
    <lineage>
        <taxon>Eukaryota</taxon>
        <taxon>Metazoa</taxon>
        <taxon>Ecdysozoa</taxon>
        <taxon>Arthropoda</taxon>
        <taxon>Hexapoda</taxon>
        <taxon>Insecta</taxon>
        <taxon>Pterygota</taxon>
        <taxon>Neoptera</taxon>
        <taxon>Polyneoptera</taxon>
        <taxon>Phasmatodea</taxon>
        <taxon>Verophasmatodea</taxon>
        <taxon>Anareolatae</taxon>
        <taxon>Phasmatidae</taxon>
        <taxon>Eurycanthinae</taxon>
        <taxon>Dryococelus</taxon>
    </lineage>
</organism>
<feature type="region of interest" description="Disordered" evidence="1">
    <location>
        <begin position="1"/>
        <end position="23"/>
    </location>
</feature>
<proteinExistence type="predicted"/>
<name>A0ABQ9ILK0_9NEOP</name>
<feature type="compositionally biased region" description="Polar residues" evidence="1">
    <location>
        <begin position="226"/>
        <end position="244"/>
    </location>
</feature>
<feature type="compositionally biased region" description="Basic and acidic residues" evidence="1">
    <location>
        <begin position="1"/>
        <end position="18"/>
    </location>
</feature>
<sequence length="1063" mass="119638">MAACDHLESRRLQDDSRRVPPGPWSHFDSSHCHRRGGLRVGYDENSQDIFKETFGSQDLAVNCRPNLFTLHSLKETRFAYYGLGALYRRYTHTFVVRCVSRFAYYGLGALYRRYTHTFVVRCVSRFAYYGLGALYRRYTHTFVVRCVSRFAYYGLGALYRRYTHTFVVRCVSRFAYYGLGALYRRYTHTFVVRCVSRFAYYGLGALYRRYTHTFVVTKTDNHNNSRRSTGSARRQRAPTCTRNTSGDRYDENTALLARRSDEALEVRVSVARIAPSLLDLTRGGPTGVHPALNVQNMRQRTAFTFATGPLGFAALRFVSGSTLHLEPTIFLSLILEDTGPELLHLVMSCSRAQRLSKTSFKDLGSLCCVALELFTPMSGFDVSQCGADRVGQRVGACRHAPAALYTVRLADIHECLLPPSWLPSSPHQSVPRQRSVSEVRDQAPRSLQRPQCKRPSNPGGTRLMLQAITARVFWCRDEPAGALSAVRLSPVEVRSSYVHRLKTRERTTKIALEFPQGLSAAELRDQLAVISKQWLDYSPPIYANRVRFPVGQLPDFCMRESCRTMPLVDEFSRGSLASPVLAFRRCSILTSRLSRPRAFIRAFGDVSRLTFNKRLLTCWRRKGVDNCVSRSVLAPPRTAQAVWPSSRVSSAAAPKYFTPERPLPQLLSLDYSVSLGSECNVLSTEIIQREERWNKKIHATRYKTGVSVVGPWGDTSKFDTIARLQRLHWCIIDCISRFQDYKLFVNGVSASQIPSSQVFFSFHQYLTLPLRRFRQENNVVQSLIKTSVCIWHGERLGRLLTTRSCESMRLKRGDCEAAPECKGGGNGRSLSKPADRWHRPARFPHAKIREQMLVCMAAVIPLPKVCTISRSCFLAAGPNIDFVLALYSSPLKFIAKGLTGVFAQSGPPPDFGNDTVGLETEKYKATLEARVSVARIAPSLLDLGRGVHPTVTENSITNRLPPRRTGFAPGFSHVGIKPDDTAGRRVSSEISCFTRPYILALLPPRLWRRFSQCPLPFALICRVLPCRPFLFRGVSVVTISAIAPNNPVIAVMHATLSNIINPT</sequence>
<accession>A0ABQ9ILK0</accession>
<feature type="region of interest" description="Disordered" evidence="1">
    <location>
        <begin position="423"/>
        <end position="460"/>
    </location>
</feature>
<evidence type="ECO:0000256" key="1">
    <source>
        <dbReference type="SAM" id="MobiDB-lite"/>
    </source>
</evidence>
<keyword evidence="3" id="KW-1185">Reference proteome</keyword>